<reference evidence="1 2" key="1">
    <citation type="submission" date="2018-06" db="EMBL/GenBank/DDBJ databases">
        <title>Genomic Encyclopedia of Type Strains, Phase IV (KMG-IV): sequencing the most valuable type-strain genomes for metagenomic binning, comparative biology and taxonomic classification.</title>
        <authorList>
            <person name="Goeker M."/>
        </authorList>
    </citation>
    <scope>NUCLEOTIDE SEQUENCE [LARGE SCALE GENOMIC DNA]</scope>
    <source>
        <strain evidence="1 2">DSM 24032</strain>
    </source>
</reference>
<dbReference type="RefSeq" id="WP_113952780.1">
    <property type="nucleotide sequence ID" value="NZ_QNRT01000001.1"/>
</dbReference>
<dbReference type="InParanoid" id="A0A395JNK6"/>
<dbReference type="Proteomes" id="UP000253083">
    <property type="component" value="Unassembled WGS sequence"/>
</dbReference>
<sequence>MSYQLSITRRPTKSSLEGLPRVGTEHGIPLGDWLAVIESDQSFSFIVDEGDTVSALFQATDALEEIVWVDGRAHACQPSDQLVAKLMNLAQRLNAELVSSMLKDNDSPAEYGDSVVTFPHGATAHRMTIIP</sequence>
<dbReference type="EMBL" id="QNRT01000001">
    <property type="protein sequence ID" value="RBP53189.1"/>
    <property type="molecule type" value="Genomic_DNA"/>
</dbReference>
<proteinExistence type="predicted"/>
<protein>
    <submittedName>
        <fullName evidence="1">Uncharacterized protein</fullName>
    </submittedName>
</protein>
<gene>
    <name evidence="1" type="ORF">DFR28_101574</name>
</gene>
<organism evidence="1 2">
    <name type="scientific">Arenicella xantha</name>
    <dbReference type="NCBI Taxonomy" id="644221"/>
    <lineage>
        <taxon>Bacteria</taxon>
        <taxon>Pseudomonadati</taxon>
        <taxon>Pseudomonadota</taxon>
        <taxon>Gammaproteobacteria</taxon>
        <taxon>Arenicellales</taxon>
        <taxon>Arenicellaceae</taxon>
        <taxon>Arenicella</taxon>
    </lineage>
</organism>
<accession>A0A395JNK6</accession>
<name>A0A395JNK6_9GAMM</name>
<evidence type="ECO:0000313" key="2">
    <source>
        <dbReference type="Proteomes" id="UP000253083"/>
    </source>
</evidence>
<comment type="caution">
    <text evidence="1">The sequence shown here is derived from an EMBL/GenBank/DDBJ whole genome shotgun (WGS) entry which is preliminary data.</text>
</comment>
<keyword evidence="2" id="KW-1185">Reference proteome</keyword>
<dbReference type="AlphaFoldDB" id="A0A395JNK6"/>
<evidence type="ECO:0000313" key="1">
    <source>
        <dbReference type="EMBL" id="RBP53189.1"/>
    </source>
</evidence>